<comment type="caution">
    <text evidence="3">The sequence shown here is derived from an EMBL/GenBank/DDBJ whole genome shotgun (WGS) entry which is preliminary data.</text>
</comment>
<feature type="region of interest" description="Disordered" evidence="1">
    <location>
        <begin position="133"/>
        <end position="158"/>
    </location>
</feature>
<keyword evidence="4" id="KW-1185">Reference proteome</keyword>
<proteinExistence type="predicted"/>
<feature type="signal peptide" evidence="2">
    <location>
        <begin position="1"/>
        <end position="27"/>
    </location>
</feature>
<evidence type="ECO:0000256" key="2">
    <source>
        <dbReference type="SAM" id="SignalP"/>
    </source>
</evidence>
<gene>
    <name evidence="3" type="ORF">HaLaN_00778</name>
</gene>
<sequence>MSPEAERLLSCLTLVLTAMMPQELCLALAGGVTDGVPKLGMTLEEENMTMSTALSKLQPEQVWTWQALAAGTPAEATLRGLLSALASLFQVQGLVTPIAPGWRHQRLTLALDDYVRRLEAACQLLHEGPQATGAQPASSCPAAHKVSPAASTTPSAGSSTSAVELCTLLLTDKEVLDVVLALHDVRSAQLCHLMLWPGSHALKLPPPSQALAKQLSQSQRSVPGSQLLSFVRALDSNNSLEHPDPAATTHTSTKPQLPPGYMHCSACLLLSLRLAICLAQHCAEQPLDKDLALARLHATLPRLLLGLSTAVTVMQAAGHPEAQAQRVQFLAPLALDLVLGMENTLQMVIQQQDMVWKWPFWNDGNLVQGIADGYRTLLALFGHVIEVLATPSVVGPAGLAAQPASWLPCGNSLVEGWCTRLLAGVCKLMCIATPASAAVPVLFKIMLNRRLQGSYRLLLRGQRQAPPSMSPEAERLLSCLTLVLTAMLPQDLCLAMARGVTDPVPTLDMTLEKECMAMGVPLSKLQPEQVWTWQALAAGTPAKLTLQGLLHAMASFFEVQGLVTPIAPGWRHQRLTLAMGEWDMS</sequence>
<protein>
    <submittedName>
        <fullName evidence="3">Uncharacterized protein</fullName>
    </submittedName>
</protein>
<feature type="compositionally biased region" description="Low complexity" evidence="1">
    <location>
        <begin position="147"/>
        <end position="158"/>
    </location>
</feature>
<organism evidence="3 4">
    <name type="scientific">Haematococcus lacustris</name>
    <name type="common">Green alga</name>
    <name type="synonym">Haematococcus pluvialis</name>
    <dbReference type="NCBI Taxonomy" id="44745"/>
    <lineage>
        <taxon>Eukaryota</taxon>
        <taxon>Viridiplantae</taxon>
        <taxon>Chlorophyta</taxon>
        <taxon>core chlorophytes</taxon>
        <taxon>Chlorophyceae</taxon>
        <taxon>CS clade</taxon>
        <taxon>Chlamydomonadales</taxon>
        <taxon>Haematococcaceae</taxon>
        <taxon>Haematococcus</taxon>
    </lineage>
</organism>
<dbReference type="Proteomes" id="UP000485058">
    <property type="component" value="Unassembled WGS sequence"/>
</dbReference>
<name>A0A699YEC3_HAELA</name>
<dbReference type="EMBL" id="BLLF01000026">
    <property type="protein sequence ID" value="GFH06188.1"/>
    <property type="molecule type" value="Genomic_DNA"/>
</dbReference>
<evidence type="ECO:0000313" key="4">
    <source>
        <dbReference type="Proteomes" id="UP000485058"/>
    </source>
</evidence>
<evidence type="ECO:0000313" key="3">
    <source>
        <dbReference type="EMBL" id="GFH06188.1"/>
    </source>
</evidence>
<evidence type="ECO:0000256" key="1">
    <source>
        <dbReference type="SAM" id="MobiDB-lite"/>
    </source>
</evidence>
<keyword evidence="2" id="KW-0732">Signal</keyword>
<reference evidence="3 4" key="1">
    <citation type="submission" date="2020-02" db="EMBL/GenBank/DDBJ databases">
        <title>Draft genome sequence of Haematococcus lacustris strain NIES-144.</title>
        <authorList>
            <person name="Morimoto D."/>
            <person name="Nakagawa S."/>
            <person name="Yoshida T."/>
            <person name="Sawayama S."/>
        </authorList>
    </citation>
    <scope>NUCLEOTIDE SEQUENCE [LARGE SCALE GENOMIC DNA]</scope>
    <source>
        <strain evidence="3 4">NIES-144</strain>
    </source>
</reference>
<feature type="chain" id="PRO_5025612161" evidence="2">
    <location>
        <begin position="28"/>
        <end position="585"/>
    </location>
</feature>
<dbReference type="AlphaFoldDB" id="A0A699YEC3"/>
<accession>A0A699YEC3</accession>